<evidence type="ECO:0000256" key="2">
    <source>
        <dbReference type="ARBA" id="ARBA00023027"/>
    </source>
</evidence>
<dbReference type="GO" id="GO:0047918">
    <property type="term" value="F:GDP-mannose 3,5-epimerase activity"/>
    <property type="evidence" value="ECO:0007669"/>
    <property type="project" value="InterPro"/>
</dbReference>
<accession>A0AAW1RU62</accession>
<evidence type="ECO:0000256" key="3">
    <source>
        <dbReference type="SAM" id="MobiDB-lite"/>
    </source>
</evidence>
<dbReference type="Pfam" id="PF01370">
    <property type="entry name" value="Epimerase"/>
    <property type="match status" value="1"/>
</dbReference>
<dbReference type="AlphaFoldDB" id="A0AAW1RU62"/>
<comment type="similarity">
    <text evidence="1">Belongs to the NAD(P)-dependent epimerase/dehydratase family.</text>
</comment>
<organism evidence="5 6">
    <name type="scientific">Elliptochloris bilobata</name>
    <dbReference type="NCBI Taxonomy" id="381761"/>
    <lineage>
        <taxon>Eukaryota</taxon>
        <taxon>Viridiplantae</taxon>
        <taxon>Chlorophyta</taxon>
        <taxon>core chlorophytes</taxon>
        <taxon>Trebouxiophyceae</taxon>
        <taxon>Trebouxiophyceae incertae sedis</taxon>
        <taxon>Elliptochloris clade</taxon>
        <taxon>Elliptochloris</taxon>
    </lineage>
</organism>
<proteinExistence type="inferred from homology"/>
<feature type="domain" description="NAD-dependent epimerase/dehydratase" evidence="4">
    <location>
        <begin position="33"/>
        <end position="266"/>
    </location>
</feature>
<evidence type="ECO:0000256" key="1">
    <source>
        <dbReference type="ARBA" id="ARBA00007637"/>
    </source>
</evidence>
<comment type="caution">
    <text evidence="5">The sequence shown here is derived from an EMBL/GenBank/DDBJ whole genome shotgun (WGS) entry which is preliminary data.</text>
</comment>
<dbReference type="PANTHER" id="PTHR43574">
    <property type="entry name" value="EPIMERASE-RELATED"/>
    <property type="match status" value="1"/>
</dbReference>
<dbReference type="Gene3D" id="3.90.25.10">
    <property type="entry name" value="UDP-galactose 4-epimerase, domain 1"/>
    <property type="match status" value="1"/>
</dbReference>
<evidence type="ECO:0000313" key="5">
    <source>
        <dbReference type="EMBL" id="KAK9837259.1"/>
    </source>
</evidence>
<evidence type="ECO:0000313" key="6">
    <source>
        <dbReference type="Proteomes" id="UP001445335"/>
    </source>
</evidence>
<dbReference type="InterPro" id="IPR036291">
    <property type="entry name" value="NAD(P)-bd_dom_sf"/>
</dbReference>
<dbReference type="Proteomes" id="UP001445335">
    <property type="component" value="Unassembled WGS sequence"/>
</dbReference>
<gene>
    <name evidence="5" type="ORF">WJX81_002434</name>
</gene>
<dbReference type="InterPro" id="IPR001509">
    <property type="entry name" value="Epimerase_deHydtase"/>
</dbReference>
<keyword evidence="6" id="KW-1185">Reference proteome</keyword>
<reference evidence="5 6" key="1">
    <citation type="journal article" date="2024" name="Nat. Commun.">
        <title>Phylogenomics reveals the evolutionary origins of lichenization in chlorophyte algae.</title>
        <authorList>
            <person name="Puginier C."/>
            <person name="Libourel C."/>
            <person name="Otte J."/>
            <person name="Skaloud P."/>
            <person name="Haon M."/>
            <person name="Grisel S."/>
            <person name="Petersen M."/>
            <person name="Berrin J.G."/>
            <person name="Delaux P.M."/>
            <person name="Dal Grande F."/>
            <person name="Keller J."/>
        </authorList>
    </citation>
    <scope>NUCLEOTIDE SEQUENCE [LARGE SCALE GENOMIC DNA]</scope>
    <source>
        <strain evidence="5 6">SAG 245.80</strain>
    </source>
</reference>
<dbReference type="EMBL" id="JALJOU010000022">
    <property type="protein sequence ID" value="KAK9837259.1"/>
    <property type="molecule type" value="Genomic_DNA"/>
</dbReference>
<dbReference type="Gene3D" id="3.40.50.720">
    <property type="entry name" value="NAD(P)-binding Rossmann-like Domain"/>
    <property type="match status" value="1"/>
</dbReference>
<dbReference type="SUPFAM" id="SSF51735">
    <property type="entry name" value="NAD(P)-binding Rossmann-fold domains"/>
    <property type="match status" value="1"/>
</dbReference>
<sequence>MAHLKGVASEYYESSKLAKFPFEPYWPEKKLRICVTGAGGFIASHLAKRLKAEDHYIVGCDWKRNEHMPEEVFCDEFHLVDLRVYDNCKKVVRGCEHVFNLAADMGGMGFIQSNHSVIMYNNTMISFNMLEVSRIEGVKRFFYASSACIYPEGKQLNVKVEGGGLKEQDAWPAQPQDAYGLEKLASEELAMHYDKDFALECRIARFHNIYGPYGTWKGGREKAPAAFCRKVLTSTEDIEMWGDGKQTRSFTFIDDCVEGILRITKSDFKEPLNLGSSEMVSMNDMMKVVTGFDGKQLPIRHIPGPEGVRGRNSDNALILEKLGWEPTVRLADGLRVTYYWIKRQLEEEAYAKTGDPSAYAKSTIVATSAPRELGSLRQADGAEGFDVPHATASKAA</sequence>
<evidence type="ECO:0000259" key="4">
    <source>
        <dbReference type="Pfam" id="PF01370"/>
    </source>
</evidence>
<name>A0AAW1RU62_9CHLO</name>
<dbReference type="CDD" id="cd05273">
    <property type="entry name" value="GME-like_SDR_e"/>
    <property type="match status" value="1"/>
</dbReference>
<keyword evidence="2" id="KW-0520">NAD</keyword>
<feature type="region of interest" description="Disordered" evidence="3">
    <location>
        <begin position="375"/>
        <end position="396"/>
    </location>
</feature>
<dbReference type="InterPro" id="IPR033890">
    <property type="entry name" value="GDP-Man_epi"/>
</dbReference>
<protein>
    <recommendedName>
        <fullName evidence="4">NAD-dependent epimerase/dehydratase domain-containing protein</fullName>
    </recommendedName>
</protein>
<dbReference type="GO" id="GO:0051287">
    <property type="term" value="F:NAD binding"/>
    <property type="evidence" value="ECO:0007669"/>
    <property type="project" value="InterPro"/>
</dbReference>